<keyword evidence="3" id="KW-1185">Reference proteome</keyword>
<feature type="chain" id="PRO_5012859971" description="Hydrophobin" evidence="1">
    <location>
        <begin position="22"/>
        <end position="157"/>
    </location>
</feature>
<dbReference type="InParanoid" id="A0A1J7IE59"/>
<evidence type="ECO:0000256" key="1">
    <source>
        <dbReference type="SAM" id="SignalP"/>
    </source>
</evidence>
<sequence>MAMNRIGLLVAFAFALHASAALVPFRAAAPARQTDGAELLEKSANGISPVPTSLSKSDLAEMELFRRYDYVLPSSICGWHWYTDMAISFACYESTATAACINIGNYRGCCYGATTDCASAFMTSCIPFGSITVSGSTEQCGSLRTCWLVYSFLSRRE</sequence>
<organism evidence="2 3">
    <name type="scientific">Coniochaeta ligniaria NRRL 30616</name>
    <dbReference type="NCBI Taxonomy" id="1408157"/>
    <lineage>
        <taxon>Eukaryota</taxon>
        <taxon>Fungi</taxon>
        <taxon>Dikarya</taxon>
        <taxon>Ascomycota</taxon>
        <taxon>Pezizomycotina</taxon>
        <taxon>Sordariomycetes</taxon>
        <taxon>Sordariomycetidae</taxon>
        <taxon>Coniochaetales</taxon>
        <taxon>Coniochaetaceae</taxon>
        <taxon>Coniochaeta</taxon>
    </lineage>
</organism>
<dbReference type="EMBL" id="KV875101">
    <property type="protein sequence ID" value="OIW25750.1"/>
    <property type="molecule type" value="Genomic_DNA"/>
</dbReference>
<reference evidence="2 3" key="1">
    <citation type="submission" date="2016-10" db="EMBL/GenBank/DDBJ databases">
        <title>Draft genome sequence of Coniochaeta ligniaria NRRL30616, a lignocellulolytic fungus for bioabatement of inhibitors in plant biomass hydrolysates.</title>
        <authorList>
            <consortium name="DOE Joint Genome Institute"/>
            <person name="Jimenez D.J."/>
            <person name="Hector R.E."/>
            <person name="Riley R."/>
            <person name="Sun H."/>
            <person name="Grigoriev I.V."/>
            <person name="Van Elsas J.D."/>
            <person name="Nichols N.N."/>
        </authorList>
    </citation>
    <scope>NUCLEOTIDE SEQUENCE [LARGE SCALE GENOMIC DNA]</scope>
    <source>
        <strain evidence="2 3">NRRL 30616</strain>
    </source>
</reference>
<accession>A0A1J7IE59</accession>
<evidence type="ECO:0008006" key="4">
    <source>
        <dbReference type="Google" id="ProtNLM"/>
    </source>
</evidence>
<gene>
    <name evidence="2" type="ORF">CONLIGDRAFT_503568</name>
</gene>
<protein>
    <recommendedName>
        <fullName evidence="4">Hydrophobin</fullName>
    </recommendedName>
</protein>
<dbReference type="OrthoDB" id="4814718at2759"/>
<proteinExistence type="predicted"/>
<dbReference type="AlphaFoldDB" id="A0A1J7IE59"/>
<evidence type="ECO:0000313" key="3">
    <source>
        <dbReference type="Proteomes" id="UP000182658"/>
    </source>
</evidence>
<dbReference type="Proteomes" id="UP000182658">
    <property type="component" value="Unassembled WGS sequence"/>
</dbReference>
<evidence type="ECO:0000313" key="2">
    <source>
        <dbReference type="EMBL" id="OIW25750.1"/>
    </source>
</evidence>
<keyword evidence="1" id="KW-0732">Signal</keyword>
<feature type="signal peptide" evidence="1">
    <location>
        <begin position="1"/>
        <end position="21"/>
    </location>
</feature>
<name>A0A1J7IE59_9PEZI</name>